<reference evidence="2 3" key="1">
    <citation type="submission" date="2017-08" db="EMBL/GenBank/DDBJ databases">
        <title>Draft genome sequence of filamentous cyanobacterium Calothrix elsteri CCALA 953.</title>
        <authorList>
            <person name="Gagunashvili A.N."/>
            <person name="Elster J."/>
            <person name="Andresson O.S."/>
        </authorList>
    </citation>
    <scope>NUCLEOTIDE SEQUENCE [LARGE SCALE GENOMIC DNA]</scope>
    <source>
        <strain evidence="2 3">CCALA 953</strain>
    </source>
</reference>
<keyword evidence="1" id="KW-0812">Transmembrane</keyword>
<sequence length="60" mass="6693">MTLVDILFLTAVNAIACIILPKFLFTISTAKYKQVKPPSENIELNRTSTTDSTEVPSFPY</sequence>
<dbReference type="RefSeq" id="WP_095722394.1">
    <property type="nucleotide sequence ID" value="NZ_NTFS01000151.1"/>
</dbReference>
<comment type="caution">
    <text evidence="2">The sequence shown here is derived from an EMBL/GenBank/DDBJ whole genome shotgun (WGS) entry which is preliminary data.</text>
</comment>
<keyword evidence="3" id="KW-1185">Reference proteome</keyword>
<accession>A0A2A2THW8</accession>
<proteinExistence type="predicted"/>
<dbReference type="EMBL" id="NTFS01000151">
    <property type="protein sequence ID" value="PAX53322.1"/>
    <property type="molecule type" value="Genomic_DNA"/>
</dbReference>
<name>A0A2A2THW8_9CYAN</name>
<keyword evidence="1" id="KW-0472">Membrane</keyword>
<organism evidence="2 3">
    <name type="scientific">Brunnivagina elsteri CCALA 953</name>
    <dbReference type="NCBI Taxonomy" id="987040"/>
    <lineage>
        <taxon>Bacteria</taxon>
        <taxon>Bacillati</taxon>
        <taxon>Cyanobacteriota</taxon>
        <taxon>Cyanophyceae</taxon>
        <taxon>Nostocales</taxon>
        <taxon>Calotrichaceae</taxon>
        <taxon>Brunnivagina</taxon>
    </lineage>
</organism>
<protein>
    <submittedName>
        <fullName evidence="2">Uncharacterized protein</fullName>
    </submittedName>
</protein>
<keyword evidence="1" id="KW-1133">Transmembrane helix</keyword>
<evidence type="ECO:0000256" key="1">
    <source>
        <dbReference type="SAM" id="Phobius"/>
    </source>
</evidence>
<feature type="transmembrane region" description="Helical" evidence="1">
    <location>
        <begin position="6"/>
        <end position="25"/>
    </location>
</feature>
<gene>
    <name evidence="2" type="ORF">CK510_14615</name>
</gene>
<dbReference type="Proteomes" id="UP000218238">
    <property type="component" value="Unassembled WGS sequence"/>
</dbReference>
<evidence type="ECO:0000313" key="3">
    <source>
        <dbReference type="Proteomes" id="UP000218238"/>
    </source>
</evidence>
<dbReference type="AlphaFoldDB" id="A0A2A2THW8"/>
<evidence type="ECO:0000313" key="2">
    <source>
        <dbReference type="EMBL" id="PAX53322.1"/>
    </source>
</evidence>